<evidence type="ECO:0000313" key="7">
    <source>
        <dbReference type="EMBL" id="KAB8242488.1"/>
    </source>
</evidence>
<evidence type="ECO:0000256" key="1">
    <source>
        <dbReference type="ARBA" id="ARBA00022527"/>
    </source>
</evidence>
<dbReference type="GO" id="GO:0005524">
    <property type="term" value="F:ATP binding"/>
    <property type="evidence" value="ECO:0007669"/>
    <property type="project" value="UniProtKB-KW"/>
</dbReference>
<protein>
    <submittedName>
        <fullName evidence="7">Kinase-like domain-containing protein</fullName>
    </submittedName>
</protein>
<name>A0A5N6GKF6_ASPFL</name>
<evidence type="ECO:0000256" key="3">
    <source>
        <dbReference type="ARBA" id="ARBA00022741"/>
    </source>
</evidence>
<dbReference type="Gene3D" id="1.10.510.10">
    <property type="entry name" value="Transferase(Phosphotransferase) domain 1"/>
    <property type="match status" value="1"/>
</dbReference>
<dbReference type="VEuPathDB" id="FungiDB:AFLA_011727"/>
<proteinExistence type="predicted"/>
<keyword evidence="4 7" id="KW-0418">Kinase</keyword>
<evidence type="ECO:0000256" key="4">
    <source>
        <dbReference type="ARBA" id="ARBA00022777"/>
    </source>
</evidence>
<evidence type="ECO:0000256" key="2">
    <source>
        <dbReference type="ARBA" id="ARBA00022679"/>
    </source>
</evidence>
<gene>
    <name evidence="7" type="ORF">BDV35DRAFT_383977</name>
</gene>
<evidence type="ECO:0000256" key="5">
    <source>
        <dbReference type="ARBA" id="ARBA00022840"/>
    </source>
</evidence>
<keyword evidence="3" id="KW-0547">Nucleotide-binding</keyword>
<dbReference type="PROSITE" id="PS50011">
    <property type="entry name" value="PROTEIN_KINASE_DOM"/>
    <property type="match status" value="1"/>
</dbReference>
<dbReference type="EMBL" id="ML734662">
    <property type="protein sequence ID" value="KAB8242488.1"/>
    <property type="molecule type" value="Genomic_DNA"/>
</dbReference>
<evidence type="ECO:0000259" key="6">
    <source>
        <dbReference type="PROSITE" id="PS50011"/>
    </source>
</evidence>
<reference evidence="7" key="1">
    <citation type="submission" date="2019-04" db="EMBL/GenBank/DDBJ databases">
        <title>Friends and foes A comparative genomics study of 23 Aspergillus species from section Flavi.</title>
        <authorList>
            <consortium name="DOE Joint Genome Institute"/>
            <person name="Kjaerbolling I."/>
            <person name="Vesth T."/>
            <person name="Frisvad J.C."/>
            <person name="Nybo J.L."/>
            <person name="Theobald S."/>
            <person name="Kildgaard S."/>
            <person name="Isbrandt T."/>
            <person name="Kuo A."/>
            <person name="Sato A."/>
            <person name="Lyhne E.K."/>
            <person name="Kogle M.E."/>
            <person name="Wiebenga A."/>
            <person name="Kun R.S."/>
            <person name="Lubbers R.J."/>
            <person name="Makela M.R."/>
            <person name="Barry K."/>
            <person name="Chovatia M."/>
            <person name="Clum A."/>
            <person name="Daum C."/>
            <person name="Haridas S."/>
            <person name="He G."/>
            <person name="LaButti K."/>
            <person name="Lipzen A."/>
            <person name="Mondo S."/>
            <person name="Riley R."/>
            <person name="Salamov A."/>
            <person name="Simmons B.A."/>
            <person name="Magnuson J.K."/>
            <person name="Henrissat B."/>
            <person name="Mortensen U.H."/>
            <person name="Larsen T.O."/>
            <person name="Devries R.P."/>
            <person name="Grigoriev I.V."/>
            <person name="Machida M."/>
            <person name="Baker S.E."/>
            <person name="Andersen M.R."/>
        </authorList>
    </citation>
    <scope>NUCLEOTIDE SEQUENCE [LARGE SCALE GENOMIC DNA]</scope>
    <source>
        <strain evidence="7">CBS 121.62</strain>
    </source>
</reference>
<feature type="domain" description="Protein kinase" evidence="6">
    <location>
        <begin position="1"/>
        <end position="333"/>
    </location>
</feature>
<organism evidence="7">
    <name type="scientific">Aspergillus flavus</name>
    <dbReference type="NCBI Taxonomy" id="5059"/>
    <lineage>
        <taxon>Eukaryota</taxon>
        <taxon>Fungi</taxon>
        <taxon>Dikarya</taxon>
        <taxon>Ascomycota</taxon>
        <taxon>Pezizomycotina</taxon>
        <taxon>Eurotiomycetes</taxon>
        <taxon>Eurotiomycetidae</taxon>
        <taxon>Eurotiales</taxon>
        <taxon>Aspergillaceae</taxon>
        <taxon>Aspergillus</taxon>
        <taxon>Aspergillus subgen. Circumdati</taxon>
    </lineage>
</organism>
<dbReference type="SUPFAM" id="SSF56112">
    <property type="entry name" value="Protein kinase-like (PK-like)"/>
    <property type="match status" value="1"/>
</dbReference>
<keyword evidence="5" id="KW-0067">ATP-binding</keyword>
<dbReference type="PANTHER" id="PTHR24058">
    <property type="entry name" value="DUAL SPECIFICITY PROTEIN KINASE"/>
    <property type="match status" value="1"/>
</dbReference>
<dbReference type="AlphaFoldDB" id="A0A5N6GKF6"/>
<dbReference type="InterPro" id="IPR000719">
    <property type="entry name" value="Prot_kinase_dom"/>
</dbReference>
<dbReference type="SMART" id="SM00220">
    <property type="entry name" value="S_TKc"/>
    <property type="match status" value="1"/>
</dbReference>
<dbReference type="InterPro" id="IPR011009">
    <property type="entry name" value="Kinase-like_dom_sf"/>
</dbReference>
<keyword evidence="2" id="KW-0808">Transferase</keyword>
<dbReference type="GO" id="GO:0004674">
    <property type="term" value="F:protein serine/threonine kinase activity"/>
    <property type="evidence" value="ECO:0007669"/>
    <property type="project" value="UniProtKB-KW"/>
</dbReference>
<sequence length="349" mass="39285">MELAYTEGSIRWPLRRQLCKIEYNWIQGVEALEDYEPGVNTASSVPRETRVLNALSKSFMSSHGHPGRRLVPELLDEFEVRGPNGTHTCYTVTLAACNLRDVSFSLFPLDVARALSHSLAQAVACVHSQGYVHGDLHLNNVLLALPSNFDDLSVEQLYAKYGKPETPLPPNIPAEAARPLLLGRSIDQLTLSTARLLLNDSGEAFCPASEVRLGRDCHTPSGARAPESKFEPGVPLTHRSDIWSLATALWELMGMKPIVAQHIDVLGPMPSDWWLRWKARDELEVAVQKWRRREGNKIVEEEKAAFLDLMHRMLVYLPEERLTADEVLQSDWMVKWALPDYERSLKGST</sequence>
<accession>A0A5N6GKF6</accession>
<keyword evidence="1" id="KW-0723">Serine/threonine-protein kinase</keyword>
<dbReference type="InterPro" id="IPR050494">
    <property type="entry name" value="Ser_Thr_dual-spec_kinase"/>
</dbReference>
<dbReference type="Proteomes" id="UP000325434">
    <property type="component" value="Unassembled WGS sequence"/>
</dbReference>
<dbReference type="VEuPathDB" id="FungiDB:F9C07_2221945"/>
<dbReference type="Gene3D" id="3.30.200.20">
    <property type="entry name" value="Phosphorylase Kinase, domain 1"/>
    <property type="match status" value="1"/>
</dbReference>